<gene>
    <name evidence="2" type="ORF">Fcan01_20575</name>
</gene>
<proteinExistence type="predicted"/>
<organism evidence="2 3">
    <name type="scientific">Folsomia candida</name>
    <name type="common">Springtail</name>
    <dbReference type="NCBI Taxonomy" id="158441"/>
    <lineage>
        <taxon>Eukaryota</taxon>
        <taxon>Metazoa</taxon>
        <taxon>Ecdysozoa</taxon>
        <taxon>Arthropoda</taxon>
        <taxon>Hexapoda</taxon>
        <taxon>Collembola</taxon>
        <taxon>Entomobryomorpha</taxon>
        <taxon>Isotomoidea</taxon>
        <taxon>Isotomidae</taxon>
        <taxon>Proisotominae</taxon>
        <taxon>Folsomia</taxon>
    </lineage>
</organism>
<protein>
    <submittedName>
        <fullName evidence="2">Uncharacterized protein</fullName>
    </submittedName>
</protein>
<evidence type="ECO:0000256" key="1">
    <source>
        <dbReference type="SAM" id="Phobius"/>
    </source>
</evidence>
<accession>A0A226DGI1</accession>
<feature type="transmembrane region" description="Helical" evidence="1">
    <location>
        <begin position="357"/>
        <end position="381"/>
    </location>
</feature>
<dbReference type="AlphaFoldDB" id="A0A226DGI1"/>
<comment type="caution">
    <text evidence="2">The sequence shown here is derived from an EMBL/GenBank/DDBJ whole genome shotgun (WGS) entry which is preliminary data.</text>
</comment>
<feature type="transmembrane region" description="Helical" evidence="1">
    <location>
        <begin position="297"/>
        <end position="316"/>
    </location>
</feature>
<keyword evidence="1" id="KW-0812">Transmembrane</keyword>
<keyword evidence="1" id="KW-0472">Membrane</keyword>
<dbReference type="EMBL" id="LNIX01000019">
    <property type="protein sequence ID" value="OXA44652.1"/>
    <property type="molecule type" value="Genomic_DNA"/>
</dbReference>
<dbReference type="Proteomes" id="UP000198287">
    <property type="component" value="Unassembled WGS sequence"/>
</dbReference>
<evidence type="ECO:0000313" key="3">
    <source>
        <dbReference type="Proteomes" id="UP000198287"/>
    </source>
</evidence>
<feature type="transmembrane region" description="Helical" evidence="1">
    <location>
        <begin position="579"/>
        <end position="600"/>
    </location>
</feature>
<keyword evidence="1" id="KW-1133">Transmembrane helix</keyword>
<reference evidence="2 3" key="1">
    <citation type="submission" date="2015-12" db="EMBL/GenBank/DDBJ databases">
        <title>The genome of Folsomia candida.</title>
        <authorList>
            <person name="Faddeeva A."/>
            <person name="Derks M.F."/>
            <person name="Anvar Y."/>
            <person name="Smit S."/>
            <person name="Van Straalen N."/>
            <person name="Roelofs D."/>
        </authorList>
    </citation>
    <scope>NUCLEOTIDE SEQUENCE [LARGE SCALE GENOMIC DNA]</scope>
    <source>
        <strain evidence="2 3">VU population</strain>
        <tissue evidence="2">Whole body</tissue>
    </source>
</reference>
<sequence>MFALANFLSFFTHCILEITNFQDITNLTIVTSPVLRKQISYKTHPPPKPDMRKMFCFIQVLNFQNTTLFHKFLENSHPNERTSDFIIFTNPLTPNLDKLTKYLLTKSIITKAIFLHLDPDHHLKKIHILTPNLQKFSELKCPTPTCLATEIQTYWSNLLKDMNGFQVYLHSSDSHVNFDSSLRNFGVAKYYFHYCTSDEVSRYSSYYKTRVNIVFPPKWCILLDFILRKNLSSPQQRNDKQSLKFVNFAPTKDVPTTRHIRLFPFVHYVGGLSYTIFVNKSELALNLFLTEPFDQYTWTFLIVSGILMALTMSIIASPENRKLSLFPSALFWCVSTILENSVPSIEKQLRRTRQGGWLIATWSLMMIIITNTYSDLVYVFFMSTPTPVGIPDTFPAILHQSDLAIYTFTHSADFAVGDNLLHDANIPKSRVKTVGGYKHDLGMFNKPIVALSYTGSVGEIKIERKFVALLRNEELIYFAILMRGTNRFFEVRNADFRLVKLAWGWYASNNVVGESFAKHLQTFQDNGIYSWWGMRYDRFFTRGTKRIIRDEVKNITGVDHIVEETTKRRLSLDQLKPCFLMLFFNYFFSGVSQVFEYVWLFSISRHSQFPTA</sequence>
<name>A0A226DGI1_FOLCA</name>
<keyword evidence="3" id="KW-1185">Reference proteome</keyword>
<evidence type="ECO:0000313" key="2">
    <source>
        <dbReference type="EMBL" id="OXA44652.1"/>
    </source>
</evidence>